<dbReference type="PANTHER" id="PTHR48456:SF1">
    <property type="match status" value="1"/>
</dbReference>
<feature type="compositionally biased region" description="Basic and acidic residues" evidence="1">
    <location>
        <begin position="1"/>
        <end position="10"/>
    </location>
</feature>
<organism evidence="2 3">
    <name type="scientific">Daphnia pulex</name>
    <name type="common">Water flea</name>
    <dbReference type="NCBI Taxonomy" id="6669"/>
    <lineage>
        <taxon>Eukaryota</taxon>
        <taxon>Metazoa</taxon>
        <taxon>Ecdysozoa</taxon>
        <taxon>Arthropoda</taxon>
        <taxon>Crustacea</taxon>
        <taxon>Branchiopoda</taxon>
        <taxon>Diplostraca</taxon>
        <taxon>Cladocera</taxon>
        <taxon>Anomopoda</taxon>
        <taxon>Daphniidae</taxon>
        <taxon>Daphnia</taxon>
    </lineage>
</organism>
<proteinExistence type="predicted"/>
<dbReference type="PANTHER" id="PTHR48456">
    <property type="match status" value="1"/>
</dbReference>
<dbReference type="Proteomes" id="UP000000305">
    <property type="component" value="Unassembled WGS sequence"/>
</dbReference>
<dbReference type="HOGENOM" id="CLU_542128_0_0_1"/>
<dbReference type="AlphaFoldDB" id="E9HK65"/>
<feature type="region of interest" description="Disordered" evidence="1">
    <location>
        <begin position="1"/>
        <end position="30"/>
    </location>
</feature>
<reference evidence="2 3" key="1">
    <citation type="journal article" date="2011" name="Science">
        <title>The ecoresponsive genome of Daphnia pulex.</title>
        <authorList>
            <person name="Colbourne J.K."/>
            <person name="Pfrender M.E."/>
            <person name="Gilbert D."/>
            <person name="Thomas W.K."/>
            <person name="Tucker A."/>
            <person name="Oakley T.H."/>
            <person name="Tokishita S."/>
            <person name="Aerts A."/>
            <person name="Arnold G.J."/>
            <person name="Basu M.K."/>
            <person name="Bauer D.J."/>
            <person name="Caceres C.E."/>
            <person name="Carmel L."/>
            <person name="Casola C."/>
            <person name="Choi J.H."/>
            <person name="Detter J.C."/>
            <person name="Dong Q."/>
            <person name="Dusheyko S."/>
            <person name="Eads B.D."/>
            <person name="Frohlich T."/>
            <person name="Geiler-Samerotte K.A."/>
            <person name="Gerlach D."/>
            <person name="Hatcher P."/>
            <person name="Jogdeo S."/>
            <person name="Krijgsveld J."/>
            <person name="Kriventseva E.V."/>
            <person name="Kultz D."/>
            <person name="Laforsch C."/>
            <person name="Lindquist E."/>
            <person name="Lopez J."/>
            <person name="Manak J.R."/>
            <person name="Muller J."/>
            <person name="Pangilinan J."/>
            <person name="Patwardhan R.P."/>
            <person name="Pitluck S."/>
            <person name="Pritham E.J."/>
            <person name="Rechtsteiner A."/>
            <person name="Rho M."/>
            <person name="Rogozin I.B."/>
            <person name="Sakarya O."/>
            <person name="Salamov A."/>
            <person name="Schaack S."/>
            <person name="Shapiro H."/>
            <person name="Shiga Y."/>
            <person name="Skalitzky C."/>
            <person name="Smith Z."/>
            <person name="Souvorov A."/>
            <person name="Sung W."/>
            <person name="Tang Z."/>
            <person name="Tsuchiya D."/>
            <person name="Tu H."/>
            <person name="Vos H."/>
            <person name="Wang M."/>
            <person name="Wolf Y.I."/>
            <person name="Yamagata H."/>
            <person name="Yamada T."/>
            <person name="Ye Y."/>
            <person name="Shaw J.R."/>
            <person name="Andrews J."/>
            <person name="Crease T.J."/>
            <person name="Tang H."/>
            <person name="Lucas S.M."/>
            <person name="Robertson H.M."/>
            <person name="Bork P."/>
            <person name="Koonin E.V."/>
            <person name="Zdobnov E.M."/>
            <person name="Grigoriev I.V."/>
            <person name="Lynch M."/>
            <person name="Boore J.L."/>
        </authorList>
    </citation>
    <scope>NUCLEOTIDE SEQUENCE [LARGE SCALE GENOMIC DNA]</scope>
</reference>
<evidence type="ECO:0000313" key="3">
    <source>
        <dbReference type="Proteomes" id="UP000000305"/>
    </source>
</evidence>
<name>E9HK65_DAPPU</name>
<keyword evidence="3" id="KW-1185">Reference proteome</keyword>
<evidence type="ECO:0000313" key="2">
    <source>
        <dbReference type="EMBL" id="EFX67828.1"/>
    </source>
</evidence>
<sequence>MTEEYEKAEPIDVEGEDDAERMPSPVATSAAAVPKCEDKLYSWITARNSSSSPTLQAMLSEDALKLENWKKPDIGEKPIIIPPGNIACPGNVAFKCPIGYHPKVTCSQGSRQVSESVGIAEILSSPKVVKLERYTINKGPTCKACNRRVSMLANVKAATCYDCSDRITTVYRDVTDYNFQNDLPTDDFKPRREKTLVFLCARQSPDGTEAINHQDHFEKLRIFVQRLAYNPGPFGNGNQPGYPKGIQVVGKFASISSGRVPLSAMNIATLNQPKDVLTLNMLSDAIINAYRPGDIILIAMSQPASLCTGHQDLEQFIRELFERGIPQCALYFHCRGLRSLHGATETYETNVLAADVRNAILNNMPRYGVRPAVSAYLHACDLDDRYLFPTVPRATLYQCVNQRGNTGDSPIEFPAALNDHQQAKRRRLLVSDSSSSLEMPRPPSAASIGGLFMICVWSQREMLALEKYVRKSLQNNGIVQVKVLLQTQEFVKCPSNTFAPIIT</sequence>
<dbReference type="InParanoid" id="E9HK65"/>
<dbReference type="EMBL" id="GL732667">
    <property type="protein sequence ID" value="EFX67828.1"/>
    <property type="molecule type" value="Genomic_DNA"/>
</dbReference>
<protein>
    <submittedName>
        <fullName evidence="2">Uncharacterized protein</fullName>
    </submittedName>
</protein>
<dbReference type="KEGG" id="dpx:DAPPUDRAFT_260949"/>
<gene>
    <name evidence="2" type="ORF">DAPPUDRAFT_260949</name>
</gene>
<dbReference type="PhylomeDB" id="E9HK65"/>
<accession>E9HK65</accession>
<evidence type="ECO:0000256" key="1">
    <source>
        <dbReference type="SAM" id="MobiDB-lite"/>
    </source>
</evidence>
<dbReference type="OrthoDB" id="10321069at2759"/>